<organism evidence="1 2">
    <name type="scientific">Candidatus Amulumruptor caecigallinarius</name>
    <dbReference type="NCBI Taxonomy" id="2109911"/>
    <lineage>
        <taxon>Bacteria</taxon>
        <taxon>Pseudomonadati</taxon>
        <taxon>Bacteroidota</taxon>
        <taxon>Bacteroidia</taxon>
        <taxon>Bacteroidales</taxon>
        <taxon>Muribaculaceae</taxon>
        <taxon>Candidatus Amulumruptor</taxon>
    </lineage>
</organism>
<dbReference type="Proteomes" id="UP000711407">
    <property type="component" value="Unassembled WGS sequence"/>
</dbReference>
<gene>
    <name evidence="1" type="ORF">K8V47_05990</name>
</gene>
<accession>A0A921E911</accession>
<dbReference type="AlphaFoldDB" id="A0A921E911"/>
<reference evidence="1" key="2">
    <citation type="submission" date="2021-09" db="EMBL/GenBank/DDBJ databases">
        <authorList>
            <person name="Gilroy R."/>
        </authorList>
    </citation>
    <scope>NUCLEOTIDE SEQUENCE</scope>
    <source>
        <strain evidence="1">4100</strain>
    </source>
</reference>
<sequence length="67" mass="7151">MVRHVDGACAPPYCFYAPAELWRMRPGAAARTFAVATGGDPTYDRLTNAATQNVGTHEPCVPSQLAT</sequence>
<reference evidence="1" key="1">
    <citation type="journal article" date="2021" name="PeerJ">
        <title>Extensive microbial diversity within the chicken gut microbiome revealed by metagenomics and culture.</title>
        <authorList>
            <person name="Gilroy R."/>
            <person name="Ravi A."/>
            <person name="Getino M."/>
            <person name="Pursley I."/>
            <person name="Horton D.L."/>
            <person name="Alikhan N.F."/>
            <person name="Baker D."/>
            <person name="Gharbi K."/>
            <person name="Hall N."/>
            <person name="Watson M."/>
            <person name="Adriaenssens E.M."/>
            <person name="Foster-Nyarko E."/>
            <person name="Jarju S."/>
            <person name="Secka A."/>
            <person name="Antonio M."/>
            <person name="Oren A."/>
            <person name="Chaudhuri R.R."/>
            <person name="La Ragione R."/>
            <person name="Hildebrand F."/>
            <person name="Pallen M.J."/>
        </authorList>
    </citation>
    <scope>NUCLEOTIDE SEQUENCE</scope>
    <source>
        <strain evidence="1">4100</strain>
    </source>
</reference>
<comment type="caution">
    <text evidence="1">The sequence shown here is derived from an EMBL/GenBank/DDBJ whole genome shotgun (WGS) entry which is preliminary data.</text>
</comment>
<dbReference type="EMBL" id="DYXT01000029">
    <property type="protein sequence ID" value="HJE39288.1"/>
    <property type="molecule type" value="Genomic_DNA"/>
</dbReference>
<evidence type="ECO:0000313" key="1">
    <source>
        <dbReference type="EMBL" id="HJE39288.1"/>
    </source>
</evidence>
<proteinExistence type="predicted"/>
<name>A0A921E911_9BACT</name>
<evidence type="ECO:0000313" key="2">
    <source>
        <dbReference type="Proteomes" id="UP000711407"/>
    </source>
</evidence>
<protein>
    <submittedName>
        <fullName evidence="1">Uncharacterized protein</fullName>
    </submittedName>
</protein>